<organism evidence="2 3">
    <name type="scientific">Paenibacillus agricola</name>
    <dbReference type="NCBI Taxonomy" id="2716264"/>
    <lineage>
        <taxon>Bacteria</taxon>
        <taxon>Bacillati</taxon>
        <taxon>Bacillota</taxon>
        <taxon>Bacilli</taxon>
        <taxon>Bacillales</taxon>
        <taxon>Paenibacillaceae</taxon>
        <taxon>Paenibacillus</taxon>
    </lineage>
</organism>
<evidence type="ECO:0000313" key="2">
    <source>
        <dbReference type="EMBL" id="NHN31355.1"/>
    </source>
</evidence>
<dbReference type="SMART" id="SM00530">
    <property type="entry name" value="HTH_XRE"/>
    <property type="match status" value="1"/>
</dbReference>
<name>A0ABX0J4W4_9BACL</name>
<evidence type="ECO:0000259" key="1">
    <source>
        <dbReference type="PROSITE" id="PS50943"/>
    </source>
</evidence>
<keyword evidence="3" id="KW-1185">Reference proteome</keyword>
<dbReference type="RefSeq" id="WP_166151834.1">
    <property type="nucleotide sequence ID" value="NZ_JAAOIW010000005.1"/>
</dbReference>
<protein>
    <submittedName>
        <fullName evidence="2">Helix-turn-helix transcriptional regulator</fullName>
    </submittedName>
</protein>
<dbReference type="SUPFAM" id="SSF47413">
    <property type="entry name" value="lambda repressor-like DNA-binding domains"/>
    <property type="match status" value="1"/>
</dbReference>
<accession>A0ABX0J4W4</accession>
<dbReference type="PROSITE" id="PS50943">
    <property type="entry name" value="HTH_CROC1"/>
    <property type="match status" value="1"/>
</dbReference>
<comment type="caution">
    <text evidence="2">The sequence shown here is derived from an EMBL/GenBank/DDBJ whole genome shotgun (WGS) entry which is preliminary data.</text>
</comment>
<proteinExistence type="predicted"/>
<gene>
    <name evidence="2" type="ORF">G9U52_16065</name>
</gene>
<evidence type="ECO:0000313" key="3">
    <source>
        <dbReference type="Proteomes" id="UP001165962"/>
    </source>
</evidence>
<dbReference type="InterPro" id="IPR010982">
    <property type="entry name" value="Lambda_DNA-bd_dom_sf"/>
</dbReference>
<dbReference type="Proteomes" id="UP001165962">
    <property type="component" value="Unassembled WGS sequence"/>
</dbReference>
<dbReference type="Pfam" id="PF01381">
    <property type="entry name" value="HTH_3"/>
    <property type="match status" value="1"/>
</dbReference>
<dbReference type="Gene3D" id="2.40.50.1020">
    <property type="entry name" value="LytTr DNA-binding domain"/>
    <property type="match status" value="1"/>
</dbReference>
<feature type="domain" description="HTH cro/C1-type" evidence="1">
    <location>
        <begin position="19"/>
        <end position="71"/>
    </location>
</feature>
<dbReference type="CDD" id="cd00093">
    <property type="entry name" value="HTH_XRE"/>
    <property type="match status" value="1"/>
</dbReference>
<dbReference type="InterPro" id="IPR001387">
    <property type="entry name" value="Cro/C1-type_HTH"/>
</dbReference>
<dbReference type="EMBL" id="JAAOIW010000005">
    <property type="protein sequence ID" value="NHN31355.1"/>
    <property type="molecule type" value="Genomic_DNA"/>
</dbReference>
<sequence>MGQAIPEFGKFLESLRGSMSLREAAKKSGLSHAYIRDLELEKNRSTNEKITPSPDTLQKLSNAYGYLYRDMMIKAGHLVEQDFSSPTTAFDIDIDLTQIYYIEIGMKEIMYGDQKSKLTKNVDSLKDFIQFLDTLEDHGFKKVDSEMYVNFHHIRKYDERSGRLYFDTAGTGVSVALSALRQRKHHNLILRKIANNIQSSLEYSYGALPNSAVPGFELM</sequence>
<reference evidence="2" key="1">
    <citation type="submission" date="2020-03" db="EMBL/GenBank/DDBJ databases">
        <title>Draft sequencing of Paenibacilllus sp. S3N08.</title>
        <authorList>
            <person name="Kim D.-U."/>
        </authorList>
    </citation>
    <scope>NUCLEOTIDE SEQUENCE</scope>
    <source>
        <strain evidence="2">S3N08</strain>
    </source>
</reference>
<dbReference type="Gene3D" id="1.10.260.40">
    <property type="entry name" value="lambda repressor-like DNA-binding domains"/>
    <property type="match status" value="1"/>
</dbReference>